<comment type="caution">
    <text evidence="1">The sequence shown here is derived from an EMBL/GenBank/DDBJ whole genome shotgun (WGS) entry which is preliminary data.</text>
</comment>
<accession>A0A0F9EBU2</accession>
<organism evidence="1">
    <name type="scientific">marine sediment metagenome</name>
    <dbReference type="NCBI Taxonomy" id="412755"/>
    <lineage>
        <taxon>unclassified sequences</taxon>
        <taxon>metagenomes</taxon>
        <taxon>ecological metagenomes</taxon>
    </lineage>
</organism>
<reference evidence="1" key="1">
    <citation type="journal article" date="2015" name="Nature">
        <title>Complex archaea that bridge the gap between prokaryotes and eukaryotes.</title>
        <authorList>
            <person name="Spang A."/>
            <person name="Saw J.H."/>
            <person name="Jorgensen S.L."/>
            <person name="Zaremba-Niedzwiedzka K."/>
            <person name="Martijn J."/>
            <person name="Lind A.E."/>
            <person name="van Eijk R."/>
            <person name="Schleper C."/>
            <person name="Guy L."/>
            <person name="Ettema T.J."/>
        </authorList>
    </citation>
    <scope>NUCLEOTIDE SEQUENCE</scope>
</reference>
<name>A0A0F9EBU2_9ZZZZ</name>
<dbReference type="AlphaFoldDB" id="A0A0F9EBU2"/>
<evidence type="ECO:0000313" key="1">
    <source>
        <dbReference type="EMBL" id="KKL71528.1"/>
    </source>
</evidence>
<proteinExistence type="predicted"/>
<gene>
    <name evidence="1" type="ORF">LCGC14_2094000</name>
</gene>
<sequence length="207" mass="23808">MTTAEKLLALATETPNLTQTNAGLIVGVSRERVRQLTDELGLPFGSDARKRRVLALHDSGFHHTVIAIQEGVTLNRIATIIRLAGRKRHPLFQPCDWCGETFEVVQINRQRWCSPRCQMNGNYHNFVVKTRGNLPCIRCRTKRAIAPKNPCPGHQRHLFNPRDSLIHCRRGHEWTPSNTYRYGKQRQCRACNNQRYHARKVREAIPA</sequence>
<protein>
    <submittedName>
        <fullName evidence="1">Uncharacterized protein</fullName>
    </submittedName>
</protein>
<dbReference type="EMBL" id="LAZR01025564">
    <property type="protein sequence ID" value="KKL71528.1"/>
    <property type="molecule type" value="Genomic_DNA"/>
</dbReference>